<keyword evidence="1" id="KW-0732">Signal</keyword>
<dbReference type="AlphaFoldDB" id="A0A016X2I2"/>
<organism evidence="2 3">
    <name type="scientific">Ancylostoma ceylanicum</name>
    <dbReference type="NCBI Taxonomy" id="53326"/>
    <lineage>
        <taxon>Eukaryota</taxon>
        <taxon>Metazoa</taxon>
        <taxon>Ecdysozoa</taxon>
        <taxon>Nematoda</taxon>
        <taxon>Chromadorea</taxon>
        <taxon>Rhabditida</taxon>
        <taxon>Rhabditina</taxon>
        <taxon>Rhabditomorpha</taxon>
        <taxon>Strongyloidea</taxon>
        <taxon>Ancylostomatidae</taxon>
        <taxon>Ancylostomatinae</taxon>
        <taxon>Ancylostoma</taxon>
    </lineage>
</organism>
<comment type="caution">
    <text evidence="2">The sequence shown here is derived from an EMBL/GenBank/DDBJ whole genome shotgun (WGS) entry which is preliminary data.</text>
</comment>
<accession>A0A016X2I2</accession>
<gene>
    <name evidence="2" type="primary">Acey_s0407.g905</name>
    <name evidence="2" type="ORF">Y032_0407g905</name>
</gene>
<keyword evidence="3" id="KW-1185">Reference proteome</keyword>
<proteinExistence type="predicted"/>
<sequence length="270" mass="31097">MGCEIFIICCTVLWPMLLTSFIPAPPPPCRKGFFFNEENNMCYTFYPLFDRVNLTNFFECSLDSSLESQQEAMFVRGILENFNGQLLGCRQPSNREYLIGRIRVDTDGSKFWTNCQAANYFRDKNDIKWKLGSNYLFALTTNVNIILSGTTIWMPEWTTHFGSPQCFYVNHRKMDVKKILENLGHVSTIHLPLAVALLTKTRSNLMDGMWQIPSTLATTCARNRDVPYLKCHCFFIFQMILAVFSRMSQFVFSASETNKASALMQHSTEL</sequence>
<evidence type="ECO:0000313" key="2">
    <source>
        <dbReference type="EMBL" id="EYC46105.1"/>
    </source>
</evidence>
<feature type="signal peptide" evidence="1">
    <location>
        <begin position="1"/>
        <end position="19"/>
    </location>
</feature>
<evidence type="ECO:0000256" key="1">
    <source>
        <dbReference type="SAM" id="SignalP"/>
    </source>
</evidence>
<dbReference type="OrthoDB" id="5872782at2759"/>
<reference evidence="3" key="1">
    <citation type="journal article" date="2015" name="Nat. Genet.">
        <title>The genome and transcriptome of the zoonotic hookworm Ancylostoma ceylanicum identify infection-specific gene families.</title>
        <authorList>
            <person name="Schwarz E.M."/>
            <person name="Hu Y."/>
            <person name="Antoshechkin I."/>
            <person name="Miller M.M."/>
            <person name="Sternberg P.W."/>
            <person name="Aroian R.V."/>
        </authorList>
    </citation>
    <scope>NUCLEOTIDE SEQUENCE</scope>
    <source>
        <strain evidence="3">HY135</strain>
    </source>
</reference>
<evidence type="ECO:0008006" key="4">
    <source>
        <dbReference type="Google" id="ProtNLM"/>
    </source>
</evidence>
<dbReference type="Proteomes" id="UP000024635">
    <property type="component" value="Unassembled WGS sequence"/>
</dbReference>
<feature type="chain" id="PRO_5001491891" description="C-type lectin domain-containing protein" evidence="1">
    <location>
        <begin position="20"/>
        <end position="270"/>
    </location>
</feature>
<evidence type="ECO:0000313" key="3">
    <source>
        <dbReference type="Proteomes" id="UP000024635"/>
    </source>
</evidence>
<dbReference type="EMBL" id="JARK01000007">
    <property type="protein sequence ID" value="EYC46105.1"/>
    <property type="molecule type" value="Genomic_DNA"/>
</dbReference>
<protein>
    <recommendedName>
        <fullName evidence="4">C-type lectin domain-containing protein</fullName>
    </recommendedName>
</protein>
<name>A0A016X2I2_9BILA</name>